<gene>
    <name evidence="1" type="ORF">CRG98_008594</name>
</gene>
<name>A0A2I0KRV3_PUNGR</name>
<comment type="caution">
    <text evidence="1">The sequence shown here is derived from an EMBL/GenBank/DDBJ whole genome shotgun (WGS) entry which is preliminary data.</text>
</comment>
<evidence type="ECO:0000313" key="2">
    <source>
        <dbReference type="Proteomes" id="UP000233551"/>
    </source>
</evidence>
<sequence length="70" mass="8032">MAAHLRASSSSSYRLVRVEFLWLANAPSIPQPLRLMLLLMLRLMFRLVCLHDRALSNPCPSIFRDFTLSS</sequence>
<dbReference type="EMBL" id="PGOL01000410">
    <property type="protein sequence ID" value="PKI71013.1"/>
    <property type="molecule type" value="Genomic_DNA"/>
</dbReference>
<dbReference type="AlphaFoldDB" id="A0A2I0KRV3"/>
<accession>A0A2I0KRV3</accession>
<dbReference type="Proteomes" id="UP000233551">
    <property type="component" value="Unassembled WGS sequence"/>
</dbReference>
<protein>
    <submittedName>
        <fullName evidence="1">Uncharacterized protein</fullName>
    </submittedName>
</protein>
<reference evidence="1 2" key="1">
    <citation type="submission" date="2017-11" db="EMBL/GenBank/DDBJ databases">
        <title>De-novo sequencing of pomegranate (Punica granatum L.) genome.</title>
        <authorList>
            <person name="Akparov Z."/>
            <person name="Amiraslanov A."/>
            <person name="Hajiyeva S."/>
            <person name="Abbasov M."/>
            <person name="Kaur K."/>
            <person name="Hamwieh A."/>
            <person name="Solovyev V."/>
            <person name="Salamov A."/>
            <person name="Braich B."/>
            <person name="Kosarev P."/>
            <person name="Mahmoud A."/>
            <person name="Hajiyev E."/>
            <person name="Babayeva S."/>
            <person name="Izzatullayeva V."/>
            <person name="Mammadov A."/>
            <person name="Mammadov A."/>
            <person name="Sharifova S."/>
            <person name="Ojaghi J."/>
            <person name="Eynullazada K."/>
            <person name="Bayramov B."/>
            <person name="Abdulazimova A."/>
            <person name="Shahmuradov I."/>
        </authorList>
    </citation>
    <scope>NUCLEOTIDE SEQUENCE [LARGE SCALE GENOMIC DNA]</scope>
    <source>
        <strain evidence="2">cv. AG2017</strain>
        <tissue evidence="1">Leaf</tissue>
    </source>
</reference>
<evidence type="ECO:0000313" key="1">
    <source>
        <dbReference type="EMBL" id="PKI71013.1"/>
    </source>
</evidence>
<proteinExistence type="predicted"/>
<organism evidence="1 2">
    <name type="scientific">Punica granatum</name>
    <name type="common">Pomegranate</name>
    <dbReference type="NCBI Taxonomy" id="22663"/>
    <lineage>
        <taxon>Eukaryota</taxon>
        <taxon>Viridiplantae</taxon>
        <taxon>Streptophyta</taxon>
        <taxon>Embryophyta</taxon>
        <taxon>Tracheophyta</taxon>
        <taxon>Spermatophyta</taxon>
        <taxon>Magnoliopsida</taxon>
        <taxon>eudicotyledons</taxon>
        <taxon>Gunneridae</taxon>
        <taxon>Pentapetalae</taxon>
        <taxon>rosids</taxon>
        <taxon>malvids</taxon>
        <taxon>Myrtales</taxon>
        <taxon>Lythraceae</taxon>
        <taxon>Punica</taxon>
    </lineage>
</organism>
<keyword evidence="2" id="KW-1185">Reference proteome</keyword>